<proteinExistence type="predicted"/>
<sequence>MKTGHPLEAEAKLFSKDLREKQDQTQNTGANCKTLSLADRLSMRPKGWFHIEKAEGRDVITVHRPDALDEVIICVSPGHANQVRQQLSDAGLTGLVEGAL</sequence>
<comment type="caution">
    <text evidence="1">The sequence shown here is derived from an EMBL/GenBank/DDBJ whole genome shotgun (WGS) entry which is preliminary data.</text>
</comment>
<dbReference type="EMBL" id="JAVQLW010000001">
    <property type="protein sequence ID" value="MDS9468706.1"/>
    <property type="molecule type" value="Genomic_DNA"/>
</dbReference>
<dbReference type="RefSeq" id="WP_311160978.1">
    <property type="nucleotide sequence ID" value="NZ_JAVQLW010000001.1"/>
</dbReference>
<accession>A0ABU2HUH8</accession>
<reference evidence="2" key="1">
    <citation type="submission" date="2023-07" db="EMBL/GenBank/DDBJ databases">
        <title>Paracoccus sp. MBLB3053 whole genome sequence.</title>
        <authorList>
            <person name="Hwang C.Y."/>
            <person name="Cho E.-S."/>
            <person name="Seo M.-J."/>
        </authorList>
    </citation>
    <scope>NUCLEOTIDE SEQUENCE [LARGE SCALE GENOMIC DNA]</scope>
    <source>
        <strain evidence="2">MBLB3053</strain>
    </source>
</reference>
<protein>
    <submittedName>
        <fullName evidence="1">Uncharacterized protein</fullName>
    </submittedName>
</protein>
<dbReference type="Proteomes" id="UP001269144">
    <property type="component" value="Unassembled WGS sequence"/>
</dbReference>
<gene>
    <name evidence="1" type="ORF">RGQ15_14160</name>
</gene>
<evidence type="ECO:0000313" key="1">
    <source>
        <dbReference type="EMBL" id="MDS9468706.1"/>
    </source>
</evidence>
<name>A0ABU2HUH8_9RHOB</name>
<organism evidence="1 2">
    <name type="scientific">Paracoccus aurantius</name>
    <dbReference type="NCBI Taxonomy" id="3073814"/>
    <lineage>
        <taxon>Bacteria</taxon>
        <taxon>Pseudomonadati</taxon>
        <taxon>Pseudomonadota</taxon>
        <taxon>Alphaproteobacteria</taxon>
        <taxon>Rhodobacterales</taxon>
        <taxon>Paracoccaceae</taxon>
        <taxon>Paracoccus</taxon>
    </lineage>
</organism>
<keyword evidence="2" id="KW-1185">Reference proteome</keyword>
<evidence type="ECO:0000313" key="2">
    <source>
        <dbReference type="Proteomes" id="UP001269144"/>
    </source>
</evidence>